<keyword evidence="3 10" id="KW-0716">Sensory transduction</keyword>
<dbReference type="InterPro" id="IPR004117">
    <property type="entry name" value="7tm6_olfct_rcpt"/>
</dbReference>
<evidence type="ECO:0000256" key="7">
    <source>
        <dbReference type="ARBA" id="ARBA00023136"/>
    </source>
</evidence>
<keyword evidence="4 10" id="KW-0812">Transmembrane</keyword>
<dbReference type="AlphaFoldDB" id="A0A3F2ZD99"/>
<dbReference type="EMBL" id="AJWK01027765">
    <property type="status" value="NOT_ANNOTATED_CDS"/>
    <property type="molecule type" value="Genomic_DNA"/>
</dbReference>
<dbReference type="VEuPathDB" id="VectorBase:LLONM1_000409"/>
<reference evidence="11" key="1">
    <citation type="submission" date="2020-05" db="UniProtKB">
        <authorList>
            <consortium name="EnsemblMetazoa"/>
        </authorList>
    </citation>
    <scope>IDENTIFICATION</scope>
    <source>
        <strain evidence="11">Jacobina</strain>
    </source>
</reference>
<evidence type="ECO:0000256" key="1">
    <source>
        <dbReference type="ARBA" id="ARBA00004651"/>
    </source>
</evidence>
<proteinExistence type="inferred from homology"/>
<evidence type="ECO:0000256" key="3">
    <source>
        <dbReference type="ARBA" id="ARBA00022606"/>
    </source>
</evidence>
<keyword evidence="9 10" id="KW-0807">Transducer</keyword>
<feature type="transmembrane region" description="Helical" evidence="10">
    <location>
        <begin position="284"/>
        <end position="305"/>
    </location>
</feature>
<dbReference type="GO" id="GO:0005886">
    <property type="term" value="C:plasma membrane"/>
    <property type="evidence" value="ECO:0007669"/>
    <property type="project" value="UniProtKB-SubCell"/>
</dbReference>
<keyword evidence="5 10" id="KW-0552">Olfaction</keyword>
<accession>A0A3F2ZD99</accession>
<evidence type="ECO:0000313" key="11">
    <source>
        <dbReference type="EnsemblMetazoa" id="LLOJ010880-PA"/>
    </source>
</evidence>
<evidence type="ECO:0000256" key="10">
    <source>
        <dbReference type="RuleBase" id="RU351113"/>
    </source>
</evidence>
<comment type="similarity">
    <text evidence="10">Belongs to the insect chemoreceptor superfamily. Heteromeric odorant receptor channel (TC 1.A.69) family.</text>
</comment>
<keyword evidence="2" id="KW-1003">Cell membrane</keyword>
<dbReference type="PANTHER" id="PTHR21137:SF35">
    <property type="entry name" value="ODORANT RECEPTOR 19A-RELATED"/>
    <property type="match status" value="1"/>
</dbReference>
<keyword evidence="6 10" id="KW-1133">Transmembrane helix</keyword>
<evidence type="ECO:0000256" key="9">
    <source>
        <dbReference type="ARBA" id="ARBA00023224"/>
    </source>
</evidence>
<dbReference type="Proteomes" id="UP000092461">
    <property type="component" value="Unassembled WGS sequence"/>
</dbReference>
<dbReference type="PANTHER" id="PTHR21137">
    <property type="entry name" value="ODORANT RECEPTOR"/>
    <property type="match status" value="1"/>
</dbReference>
<keyword evidence="8 10" id="KW-0675">Receptor</keyword>
<dbReference type="Pfam" id="PF02949">
    <property type="entry name" value="7tm_6"/>
    <property type="match status" value="1"/>
</dbReference>
<dbReference type="GO" id="GO:0005549">
    <property type="term" value="F:odorant binding"/>
    <property type="evidence" value="ECO:0007669"/>
    <property type="project" value="InterPro"/>
</dbReference>
<feature type="transmembrane region" description="Helical" evidence="10">
    <location>
        <begin position="32"/>
        <end position="52"/>
    </location>
</feature>
<evidence type="ECO:0000256" key="8">
    <source>
        <dbReference type="ARBA" id="ARBA00023170"/>
    </source>
</evidence>
<evidence type="ECO:0000256" key="6">
    <source>
        <dbReference type="ARBA" id="ARBA00022989"/>
    </source>
</evidence>
<feature type="transmembrane region" description="Helical" evidence="10">
    <location>
        <begin position="311"/>
        <end position="331"/>
    </location>
</feature>
<dbReference type="GO" id="GO:0007165">
    <property type="term" value="P:signal transduction"/>
    <property type="evidence" value="ECO:0007669"/>
    <property type="project" value="UniProtKB-KW"/>
</dbReference>
<comment type="subcellular location">
    <subcellularLocation>
        <location evidence="1 10">Cell membrane</location>
        <topology evidence="1 10">Multi-pass membrane protein</topology>
    </subcellularLocation>
</comment>
<dbReference type="EnsemblMetazoa" id="LLOJ010880-RA">
    <property type="protein sequence ID" value="LLOJ010880-PA"/>
    <property type="gene ID" value="LLOJ010880"/>
</dbReference>
<feature type="transmembrane region" description="Helical" evidence="10">
    <location>
        <begin position="126"/>
        <end position="148"/>
    </location>
</feature>
<sequence length="408" mass="47435">MEDFCGTSKKLLIWSGFWFEGSTVKSVQKFKCFMSFSLAFTFVMLPELYFIYQERNDMLKVSGCISEALTNLLTLTKMIIIYRNKDKLRTLFNDMRETWQGMEITDEIQRIKCASMKRVDVLSRGFAYSYLSFAANFMLNPLITQIIASYVEKQSISLAELPNPIKLSFPFEIRRKFIDFSTVYAGVFFAEMITLAILMGFDTLSICLMNFCGDLFKILSQCLRTIHTELASSNSDDDVVNSLQSWTEQKAQEMIRKLKELIRRHNQFISFSHRLEEILNLMMLAQYMSSTFMFCIVGFQLTILLKTPYDFSILMTYCICLYCQLFMFSWFGSYLTTSSHDVSLAAYEWEWFAAPNNIKKEIILIILRSHRPVGVTAAKFYYISIESFAKALSSAVSYFTLLQTIYEE</sequence>
<feature type="transmembrane region" description="Helical" evidence="10">
    <location>
        <begin position="183"/>
        <end position="201"/>
    </location>
</feature>
<evidence type="ECO:0000256" key="4">
    <source>
        <dbReference type="ARBA" id="ARBA00022692"/>
    </source>
</evidence>
<dbReference type="VEuPathDB" id="VectorBase:LLOJ010880"/>
<organism evidence="11 12">
    <name type="scientific">Lutzomyia longipalpis</name>
    <name type="common">Sand fly</name>
    <dbReference type="NCBI Taxonomy" id="7200"/>
    <lineage>
        <taxon>Eukaryota</taxon>
        <taxon>Metazoa</taxon>
        <taxon>Ecdysozoa</taxon>
        <taxon>Arthropoda</taxon>
        <taxon>Hexapoda</taxon>
        <taxon>Insecta</taxon>
        <taxon>Pterygota</taxon>
        <taxon>Neoptera</taxon>
        <taxon>Endopterygota</taxon>
        <taxon>Diptera</taxon>
        <taxon>Nematocera</taxon>
        <taxon>Psychodoidea</taxon>
        <taxon>Psychodidae</taxon>
        <taxon>Lutzomyia</taxon>
        <taxon>Lutzomyia</taxon>
    </lineage>
</organism>
<name>A0A3F2ZD99_LUTLO</name>
<evidence type="ECO:0000256" key="5">
    <source>
        <dbReference type="ARBA" id="ARBA00022725"/>
    </source>
</evidence>
<keyword evidence="12" id="KW-1185">Reference proteome</keyword>
<keyword evidence="7 10" id="KW-0472">Membrane</keyword>
<comment type="caution">
    <text evidence="10">Lacks conserved residue(s) required for the propagation of feature annotation.</text>
</comment>
<dbReference type="GO" id="GO:0004984">
    <property type="term" value="F:olfactory receptor activity"/>
    <property type="evidence" value="ECO:0007669"/>
    <property type="project" value="InterPro"/>
</dbReference>
<evidence type="ECO:0000313" key="12">
    <source>
        <dbReference type="Proteomes" id="UP000092461"/>
    </source>
</evidence>
<evidence type="ECO:0000256" key="2">
    <source>
        <dbReference type="ARBA" id="ARBA00022475"/>
    </source>
</evidence>
<protein>
    <recommendedName>
        <fullName evidence="10">Odorant receptor</fullName>
    </recommendedName>
</protein>